<proteinExistence type="predicted"/>
<dbReference type="InterPro" id="IPR051043">
    <property type="entry name" value="Sulfatase_Mod_Factor_Kinase"/>
</dbReference>
<evidence type="ECO:0000259" key="1">
    <source>
        <dbReference type="Pfam" id="PF03781"/>
    </source>
</evidence>
<dbReference type="Gene3D" id="3.90.1580.10">
    <property type="entry name" value="paralog of FGE (formylglycine-generating enzyme)"/>
    <property type="match status" value="1"/>
</dbReference>
<dbReference type="Proteomes" id="UP000667802">
    <property type="component" value="Unassembled WGS sequence"/>
</dbReference>
<dbReference type="Pfam" id="PF03781">
    <property type="entry name" value="FGE-sulfatase"/>
    <property type="match status" value="1"/>
</dbReference>
<dbReference type="PANTHER" id="PTHR23150:SF19">
    <property type="entry name" value="FORMYLGLYCINE-GENERATING ENZYME"/>
    <property type="match status" value="1"/>
</dbReference>
<dbReference type="PANTHER" id="PTHR23150">
    <property type="entry name" value="SULFATASE MODIFYING FACTOR 1, 2"/>
    <property type="match status" value="1"/>
</dbReference>
<reference evidence="3" key="1">
    <citation type="journal article" date="2021" name="Science">
        <title>Hunting the eagle killer: A cyanobacterial neurotoxin causes vacuolar myelinopathy.</title>
        <authorList>
            <person name="Breinlinger S."/>
            <person name="Phillips T.J."/>
            <person name="Haram B.N."/>
            <person name="Mares J."/>
            <person name="Martinez Yerena J.A."/>
            <person name="Hrouzek P."/>
            <person name="Sobotka R."/>
            <person name="Henderson W.M."/>
            <person name="Schmieder P."/>
            <person name="Williams S.M."/>
            <person name="Lauderdale J.D."/>
            <person name="Wilde H.D."/>
            <person name="Gerrin W."/>
            <person name="Kust A."/>
            <person name="Washington J.W."/>
            <person name="Wagner C."/>
            <person name="Geier B."/>
            <person name="Liebeke M."/>
            <person name="Enke H."/>
            <person name="Niedermeyer T.H.J."/>
            <person name="Wilde S.B."/>
        </authorList>
    </citation>
    <scope>NUCLEOTIDE SEQUENCE [LARGE SCALE GENOMIC DNA]</scope>
    <source>
        <strain evidence="3">Thurmond2011</strain>
    </source>
</reference>
<evidence type="ECO:0000313" key="2">
    <source>
        <dbReference type="EMBL" id="MDR9894029.1"/>
    </source>
</evidence>
<protein>
    <submittedName>
        <fullName evidence="2">Formylglycine-generating enzyme family protein</fullName>
    </submittedName>
</protein>
<dbReference type="EMBL" id="JAALHA020000001">
    <property type="protein sequence ID" value="MDR9894029.1"/>
    <property type="molecule type" value="Genomic_DNA"/>
</dbReference>
<dbReference type="GO" id="GO:0120147">
    <property type="term" value="F:formylglycine-generating oxidase activity"/>
    <property type="evidence" value="ECO:0007669"/>
    <property type="project" value="TreeGrafter"/>
</dbReference>
<organism evidence="2 3">
    <name type="scientific">Aetokthonos hydrillicola Thurmond2011</name>
    <dbReference type="NCBI Taxonomy" id="2712845"/>
    <lineage>
        <taxon>Bacteria</taxon>
        <taxon>Bacillati</taxon>
        <taxon>Cyanobacteriota</taxon>
        <taxon>Cyanophyceae</taxon>
        <taxon>Nostocales</taxon>
        <taxon>Hapalosiphonaceae</taxon>
        <taxon>Aetokthonos</taxon>
    </lineage>
</organism>
<gene>
    <name evidence="2" type="ORF">G7B40_005510</name>
</gene>
<accession>A0AAP5I3D6</accession>
<dbReference type="InterPro" id="IPR042095">
    <property type="entry name" value="SUMF_sf"/>
</dbReference>
<dbReference type="InterPro" id="IPR005532">
    <property type="entry name" value="SUMF_dom"/>
</dbReference>
<dbReference type="RefSeq" id="WP_208345273.1">
    <property type="nucleotide sequence ID" value="NZ_CAWQFN010000625.1"/>
</dbReference>
<dbReference type="InterPro" id="IPR016187">
    <property type="entry name" value="CTDL_fold"/>
</dbReference>
<name>A0AAP5I3D6_9CYAN</name>
<evidence type="ECO:0000313" key="3">
    <source>
        <dbReference type="Proteomes" id="UP000667802"/>
    </source>
</evidence>
<feature type="domain" description="Sulfatase-modifying factor enzyme-like" evidence="1">
    <location>
        <begin position="275"/>
        <end position="513"/>
    </location>
</feature>
<dbReference type="AlphaFoldDB" id="A0AAP5I3D6"/>
<sequence length="522" mass="59778">MATISNRENLTDRRIRVFERRYGTNALALACHAAFPLTLTSDLLYCLRENFVQECPWYTVADVLLSGLCEPAGYDLYEMEGKTRDRLLRRLCDQFGEQRLKDLANFISQYIRHRLQNDKNDRAFVFGDRPQWTALAYLSPDAKDLKDAIKQELQKLTDSPHSQERIRWAALVESYAYLLQEKGFQPLLLEWAQNALDGEPIQDEWTELASEMGVSLEFFKFPETTIILEDENAQELQPFEFKTVTVNVRGKVIKEEQKQAFYFIEPLDSVALGIEMVAIPGGTFVMGSPPNERQRSETESPQHEVTVQPFFLTKYPITQAQWRFVAQLTQVNQQIKSDPSLLKGDNRPVERVSWIDAVEFCDRLSQYTGRPYRLPTEAEWEYACRAGTTTPFHFGDTITTDLANYDGSYTYASEPKGKSRQETSDVGSFPPNAFGLHDMHGNVWEWCADHWHGNYKGAPTDGSAWVEKNENDNRSYRLLRGGSWFLTPGYCRSASRSNYLPDDVYDNIGFRVVCGGGAARTL</sequence>
<keyword evidence="3" id="KW-1185">Reference proteome</keyword>
<comment type="caution">
    <text evidence="2">The sequence shown here is derived from an EMBL/GenBank/DDBJ whole genome shotgun (WGS) entry which is preliminary data.</text>
</comment>
<dbReference type="SUPFAM" id="SSF56436">
    <property type="entry name" value="C-type lectin-like"/>
    <property type="match status" value="1"/>
</dbReference>